<dbReference type="OrthoDB" id="9804278at2"/>
<dbReference type="GO" id="GO:0003723">
    <property type="term" value="F:RNA binding"/>
    <property type="evidence" value="ECO:0007669"/>
    <property type="project" value="UniProtKB-KW"/>
</dbReference>
<evidence type="ECO:0000256" key="2">
    <source>
        <dbReference type="ARBA" id="ARBA00022722"/>
    </source>
</evidence>
<keyword evidence="5" id="KW-0378">Hydrolase</keyword>
<evidence type="ECO:0000256" key="5">
    <source>
        <dbReference type="ARBA" id="ARBA00022801"/>
    </source>
</evidence>
<dbReference type="GO" id="GO:0005737">
    <property type="term" value="C:cytoplasm"/>
    <property type="evidence" value="ECO:0007669"/>
    <property type="project" value="TreeGrafter"/>
</dbReference>
<dbReference type="InterPro" id="IPR019307">
    <property type="entry name" value="RNA-bd_AU-1/RNase_E/G"/>
</dbReference>
<dbReference type="GO" id="GO:0004519">
    <property type="term" value="F:endonuclease activity"/>
    <property type="evidence" value="ECO:0007669"/>
    <property type="project" value="UniProtKB-KW"/>
</dbReference>
<proteinExistence type="predicted"/>
<gene>
    <name evidence="9" type="ORF">D1223_10290</name>
</gene>
<dbReference type="Pfam" id="PF10150">
    <property type="entry name" value="RNase_E_G"/>
    <property type="match status" value="1"/>
</dbReference>
<evidence type="ECO:0000256" key="4">
    <source>
        <dbReference type="ARBA" id="ARBA00022759"/>
    </source>
</evidence>
<comment type="caution">
    <text evidence="9">The sequence shown here is derived from an EMBL/GenBank/DDBJ whole genome shotgun (WGS) entry which is preliminary data.</text>
</comment>
<evidence type="ECO:0000256" key="6">
    <source>
        <dbReference type="ARBA" id="ARBA00022842"/>
    </source>
</evidence>
<protein>
    <recommendedName>
        <fullName evidence="8">RNA-binding protein AU-1/Ribonuclease E/G domain-containing protein</fullName>
    </recommendedName>
</protein>
<feature type="domain" description="RNA-binding protein AU-1/Ribonuclease E/G" evidence="8">
    <location>
        <begin position="142"/>
        <end position="259"/>
    </location>
</feature>
<dbReference type="RefSeq" id="WP_119376345.1">
    <property type="nucleotide sequence ID" value="NZ_QWFX01000012.1"/>
</dbReference>
<evidence type="ECO:0000256" key="1">
    <source>
        <dbReference type="ARBA" id="ARBA00001946"/>
    </source>
</evidence>
<keyword evidence="6" id="KW-0460">Magnesium</keyword>
<organism evidence="9 10">
    <name type="scientific">Henriciella mobilis</name>
    <dbReference type="NCBI Taxonomy" id="2305467"/>
    <lineage>
        <taxon>Bacteria</taxon>
        <taxon>Pseudomonadati</taxon>
        <taxon>Pseudomonadota</taxon>
        <taxon>Alphaproteobacteria</taxon>
        <taxon>Hyphomonadales</taxon>
        <taxon>Hyphomonadaceae</taxon>
        <taxon>Henriciella</taxon>
    </lineage>
</organism>
<evidence type="ECO:0000259" key="8">
    <source>
        <dbReference type="Pfam" id="PF10150"/>
    </source>
</evidence>
<dbReference type="PANTHER" id="PTHR30001">
    <property type="entry name" value="RIBONUCLEASE"/>
    <property type="match status" value="1"/>
</dbReference>
<evidence type="ECO:0000313" key="9">
    <source>
        <dbReference type="EMBL" id="RIJ29324.1"/>
    </source>
</evidence>
<keyword evidence="10" id="KW-1185">Reference proteome</keyword>
<evidence type="ECO:0000256" key="3">
    <source>
        <dbReference type="ARBA" id="ARBA00022723"/>
    </source>
</evidence>
<accession>A0A399RFP9</accession>
<dbReference type="PANTHER" id="PTHR30001:SF1">
    <property type="entry name" value="RIBONUCLEASE E_G-LIKE PROTEIN, CHLOROPLASTIC"/>
    <property type="match status" value="1"/>
</dbReference>
<dbReference type="EMBL" id="QWFX01000012">
    <property type="protein sequence ID" value="RIJ29324.1"/>
    <property type="molecule type" value="Genomic_DNA"/>
</dbReference>
<keyword evidence="2" id="KW-0540">Nuclease</keyword>
<dbReference type="GO" id="GO:0006364">
    <property type="term" value="P:rRNA processing"/>
    <property type="evidence" value="ECO:0007669"/>
    <property type="project" value="TreeGrafter"/>
</dbReference>
<dbReference type="GO" id="GO:0004540">
    <property type="term" value="F:RNA nuclease activity"/>
    <property type="evidence" value="ECO:0007669"/>
    <property type="project" value="InterPro"/>
</dbReference>
<dbReference type="Proteomes" id="UP000266385">
    <property type="component" value="Unassembled WGS sequence"/>
</dbReference>
<sequence length="351" mass="37467">MSISRIVLNEAPGEIRAAAFDEAGQAVRLFLQRWSGDGQPVRAGEIVSARLRQSDVKDGGAFFETASGERIFVRGDVPKGLSEGAETTLEIRAEARHGKLARGAFSKQDPTPAFDAFTAWLDELPGQPPEPETAADAEDLDAIEAAFDEALAPAVGLARGGLIRLDRTAALIAIDIDSAGRNRKGSAAARALSINKEAVETAARQVALRDWGGLLVIDCLAPLTAEARTQLRDAFLAAFQSVSARKVEALKPSRFGLLEAKIAWGASPIEDRLLDETGQKTADTELLDLFRDAARQAAADRTAFFRLTLSPRALKAYNARRNDCDAILNSACSGRVSIASGTGEQSVVRRA</sequence>
<reference evidence="9 10" key="1">
    <citation type="submission" date="2018-08" db="EMBL/GenBank/DDBJ databases">
        <title>Henriciella mobilis sp. nov., isolated from seawater.</title>
        <authorList>
            <person name="Cheng H."/>
            <person name="Wu Y.-H."/>
            <person name="Xu X.-W."/>
            <person name="Guo L.-L."/>
        </authorList>
    </citation>
    <scope>NUCLEOTIDE SEQUENCE [LARGE SCALE GENOMIC DNA]</scope>
    <source>
        <strain evidence="9 10">JN25</strain>
    </source>
</reference>
<name>A0A399RFP9_9PROT</name>
<keyword evidence="3" id="KW-0479">Metal-binding</keyword>
<dbReference type="AlphaFoldDB" id="A0A399RFP9"/>
<evidence type="ECO:0000256" key="7">
    <source>
        <dbReference type="ARBA" id="ARBA00022884"/>
    </source>
</evidence>
<dbReference type="GO" id="GO:0046872">
    <property type="term" value="F:metal ion binding"/>
    <property type="evidence" value="ECO:0007669"/>
    <property type="project" value="UniProtKB-KW"/>
</dbReference>
<dbReference type="InterPro" id="IPR004659">
    <property type="entry name" value="RNase_E/G"/>
</dbReference>
<keyword evidence="4" id="KW-0255">Endonuclease</keyword>
<evidence type="ECO:0000313" key="10">
    <source>
        <dbReference type="Proteomes" id="UP000266385"/>
    </source>
</evidence>
<keyword evidence="7" id="KW-0694">RNA-binding</keyword>
<comment type="cofactor">
    <cofactor evidence="1">
        <name>Mg(2+)</name>
        <dbReference type="ChEBI" id="CHEBI:18420"/>
    </cofactor>
</comment>
<dbReference type="GO" id="GO:0016787">
    <property type="term" value="F:hydrolase activity"/>
    <property type="evidence" value="ECO:0007669"/>
    <property type="project" value="UniProtKB-KW"/>
</dbReference>